<sequence>MAFLNTAFVSRETNLECKHVVADREGRKKKIVAAFAAPTREKPRINFPMLLLQFKQKDQRLQSLVAAGMSETHH</sequence>
<dbReference type="AlphaFoldDB" id="A0A328D648"/>
<accession>A0A328D648</accession>
<proteinExistence type="predicted"/>
<evidence type="ECO:0000313" key="1">
    <source>
        <dbReference type="EMBL" id="RAL41342.1"/>
    </source>
</evidence>
<gene>
    <name evidence="1" type="ORF">DM860_010136</name>
</gene>
<comment type="caution">
    <text evidence="1">The sequence shown here is derived from an EMBL/GenBank/DDBJ whole genome shotgun (WGS) entry which is preliminary data.</text>
</comment>
<dbReference type="EMBL" id="NQVE01000188">
    <property type="protein sequence ID" value="RAL41342.1"/>
    <property type="molecule type" value="Genomic_DNA"/>
</dbReference>
<name>A0A328D648_9ASTE</name>
<protein>
    <submittedName>
        <fullName evidence="1">Uncharacterized protein</fullName>
    </submittedName>
</protein>
<dbReference type="Proteomes" id="UP000249390">
    <property type="component" value="Unassembled WGS sequence"/>
</dbReference>
<organism evidence="1 2">
    <name type="scientific">Cuscuta australis</name>
    <dbReference type="NCBI Taxonomy" id="267555"/>
    <lineage>
        <taxon>Eukaryota</taxon>
        <taxon>Viridiplantae</taxon>
        <taxon>Streptophyta</taxon>
        <taxon>Embryophyta</taxon>
        <taxon>Tracheophyta</taxon>
        <taxon>Spermatophyta</taxon>
        <taxon>Magnoliopsida</taxon>
        <taxon>eudicotyledons</taxon>
        <taxon>Gunneridae</taxon>
        <taxon>Pentapetalae</taxon>
        <taxon>asterids</taxon>
        <taxon>lamiids</taxon>
        <taxon>Solanales</taxon>
        <taxon>Convolvulaceae</taxon>
        <taxon>Cuscuteae</taxon>
        <taxon>Cuscuta</taxon>
        <taxon>Cuscuta subgen. Grammica</taxon>
        <taxon>Cuscuta sect. Cleistogrammica</taxon>
    </lineage>
</organism>
<reference evidence="1 2" key="1">
    <citation type="submission" date="2018-06" db="EMBL/GenBank/DDBJ databases">
        <title>The Genome of Cuscuta australis (Dodder) Provides Insight into the Evolution of Plant Parasitism.</title>
        <authorList>
            <person name="Liu H."/>
        </authorList>
    </citation>
    <scope>NUCLEOTIDE SEQUENCE [LARGE SCALE GENOMIC DNA]</scope>
    <source>
        <strain evidence="2">cv. Yunnan</strain>
        <tissue evidence="1">Vines</tissue>
    </source>
</reference>
<keyword evidence="2" id="KW-1185">Reference proteome</keyword>
<evidence type="ECO:0000313" key="2">
    <source>
        <dbReference type="Proteomes" id="UP000249390"/>
    </source>
</evidence>